<evidence type="ECO:0000256" key="6">
    <source>
        <dbReference type="ARBA" id="ARBA00022475"/>
    </source>
</evidence>
<dbReference type="Proteomes" id="UP000603940">
    <property type="component" value="Unassembled WGS sequence"/>
</dbReference>
<evidence type="ECO:0000256" key="4">
    <source>
        <dbReference type="ARBA" id="ARBA00016461"/>
    </source>
</evidence>
<feature type="transmembrane region" description="Helical" evidence="12">
    <location>
        <begin position="6"/>
        <end position="27"/>
    </location>
</feature>
<evidence type="ECO:0000313" key="14">
    <source>
        <dbReference type="EMBL" id="MBC9178258.1"/>
    </source>
</evidence>
<comment type="similarity">
    <text evidence="3 12">Belongs to the CcmD/CycX/HelD family.</text>
</comment>
<keyword evidence="9 12" id="KW-0201">Cytochrome c-type biogenesis</keyword>
<evidence type="ECO:0000256" key="12">
    <source>
        <dbReference type="RuleBase" id="RU363101"/>
    </source>
</evidence>
<evidence type="ECO:0000256" key="8">
    <source>
        <dbReference type="ARBA" id="ARBA00022692"/>
    </source>
</evidence>
<keyword evidence="7 12" id="KW-0997">Cell inner membrane</keyword>
<evidence type="ECO:0000256" key="2">
    <source>
        <dbReference type="ARBA" id="ARBA00004377"/>
    </source>
</evidence>
<sequence length="62" mass="6877">MNAHWYYVAAAWGLAAVLFLVLLATTLQRQAQARRRLAALETRRPRAAGQDQPASRAQEIAS</sequence>
<dbReference type="Pfam" id="PF04995">
    <property type="entry name" value="CcmD"/>
    <property type="match status" value="1"/>
</dbReference>
<name>A0ABR7R9A0_9PROT</name>
<dbReference type="EMBL" id="JACTUZ010000068">
    <property type="protein sequence ID" value="MBC9178258.1"/>
    <property type="molecule type" value="Genomic_DNA"/>
</dbReference>
<evidence type="ECO:0000256" key="11">
    <source>
        <dbReference type="ARBA" id="ARBA00023136"/>
    </source>
</evidence>
<gene>
    <name evidence="14" type="primary">ccmD</name>
    <name evidence="14" type="ORF">IBL25_15030</name>
</gene>
<keyword evidence="10 12" id="KW-1133">Transmembrane helix</keyword>
<evidence type="ECO:0000256" key="9">
    <source>
        <dbReference type="ARBA" id="ARBA00022748"/>
    </source>
</evidence>
<keyword evidence="11 12" id="KW-0472">Membrane</keyword>
<keyword evidence="5 12" id="KW-0813">Transport</keyword>
<evidence type="ECO:0000256" key="5">
    <source>
        <dbReference type="ARBA" id="ARBA00022448"/>
    </source>
</evidence>
<keyword evidence="15" id="KW-1185">Reference proteome</keyword>
<evidence type="ECO:0000313" key="15">
    <source>
        <dbReference type="Proteomes" id="UP000603940"/>
    </source>
</evidence>
<dbReference type="RefSeq" id="WP_187779360.1">
    <property type="nucleotide sequence ID" value="NZ_JACTUZ010000068.1"/>
</dbReference>
<comment type="subcellular location">
    <subcellularLocation>
        <location evidence="2 12">Cell inner membrane</location>
        <topology evidence="2 12">Single-pass membrane protein</topology>
    </subcellularLocation>
</comment>
<dbReference type="InterPro" id="IPR007078">
    <property type="entry name" value="Haem_export_protD_CcmD"/>
</dbReference>
<comment type="caution">
    <text evidence="14">The sequence shown here is derived from an EMBL/GenBank/DDBJ whole genome shotgun (WGS) entry which is preliminary data.</text>
</comment>
<evidence type="ECO:0000256" key="7">
    <source>
        <dbReference type="ARBA" id="ARBA00022519"/>
    </source>
</evidence>
<accession>A0ABR7R9A0</accession>
<evidence type="ECO:0000256" key="3">
    <source>
        <dbReference type="ARBA" id="ARBA00008741"/>
    </source>
</evidence>
<keyword evidence="6 12" id="KW-1003">Cell membrane</keyword>
<evidence type="ECO:0000256" key="1">
    <source>
        <dbReference type="ARBA" id="ARBA00002442"/>
    </source>
</evidence>
<organism evidence="14 15">
    <name type="scientific">Pseudoroseomonas ludipueritiae</name>
    <dbReference type="NCBI Taxonomy" id="198093"/>
    <lineage>
        <taxon>Bacteria</taxon>
        <taxon>Pseudomonadati</taxon>
        <taxon>Pseudomonadota</taxon>
        <taxon>Alphaproteobacteria</taxon>
        <taxon>Acetobacterales</taxon>
        <taxon>Acetobacteraceae</taxon>
        <taxon>Pseudoroseomonas</taxon>
    </lineage>
</organism>
<keyword evidence="8 12" id="KW-0812">Transmembrane</keyword>
<comment type="function">
    <text evidence="1 12">Required for the export of heme to the periplasm for the biogenesis of c-type cytochromes.</text>
</comment>
<protein>
    <recommendedName>
        <fullName evidence="4 12">Heme exporter protein D</fullName>
    </recommendedName>
</protein>
<proteinExistence type="inferred from homology"/>
<dbReference type="NCBIfam" id="TIGR03141">
    <property type="entry name" value="cytochro_ccmD"/>
    <property type="match status" value="1"/>
</dbReference>
<feature type="region of interest" description="Disordered" evidence="13">
    <location>
        <begin position="42"/>
        <end position="62"/>
    </location>
</feature>
<evidence type="ECO:0000256" key="10">
    <source>
        <dbReference type="ARBA" id="ARBA00022989"/>
    </source>
</evidence>
<evidence type="ECO:0000256" key="13">
    <source>
        <dbReference type="SAM" id="MobiDB-lite"/>
    </source>
</evidence>
<reference evidence="14 15" key="1">
    <citation type="journal article" date="2009" name="Int. J. Syst. Evol. Microbiol.">
        <title>Transfer of Teichococcus ludipueritiae and Muricoccus roseus to the genus Roseomonas, as Roseomonas ludipueritiae comb. nov. and Roseomonas rosea comb. nov., respectively, and emended description of the genus Roseomonas.</title>
        <authorList>
            <person name="Sanchez-Porro C."/>
            <person name="Gallego V."/>
            <person name="Busse H.J."/>
            <person name="Kampfer P."/>
            <person name="Ventosa A."/>
        </authorList>
    </citation>
    <scope>NUCLEOTIDE SEQUENCE [LARGE SCALE GENOMIC DNA]</scope>
    <source>
        <strain evidence="14 15">DSM 14915</strain>
    </source>
</reference>